<evidence type="ECO:0000256" key="1">
    <source>
        <dbReference type="SAM" id="Phobius"/>
    </source>
</evidence>
<keyword evidence="1" id="KW-0472">Membrane</keyword>
<dbReference type="EMBL" id="JAKIKU010000009">
    <property type="protein sequence ID" value="MCL1046811.1"/>
    <property type="molecule type" value="Genomic_DNA"/>
</dbReference>
<keyword evidence="1" id="KW-0812">Transmembrane</keyword>
<dbReference type="Proteomes" id="UP001202134">
    <property type="component" value="Unassembled WGS sequence"/>
</dbReference>
<keyword evidence="4" id="KW-1185">Reference proteome</keyword>
<sequence>MNTKLIALLFATAPTAVFAHEGHGGMGLFHHLYELAPAITLVAIVAFVIYQKTK</sequence>
<reference evidence="3 4" key="1">
    <citation type="submission" date="2022-01" db="EMBL/GenBank/DDBJ databases">
        <title>Whole genome-based taxonomy of the Shewanellaceae.</title>
        <authorList>
            <person name="Martin-Rodriguez A.J."/>
        </authorList>
    </citation>
    <scope>NUCLEOTIDE SEQUENCE [LARGE SCALE GENOMIC DNA]</scope>
    <source>
        <strain evidence="3 4">DSM 24955</strain>
    </source>
</reference>
<gene>
    <name evidence="3" type="ORF">L2737_15990</name>
</gene>
<dbReference type="RefSeq" id="WP_198589538.1">
    <property type="nucleotide sequence ID" value="NZ_JAKIKU010000009.1"/>
</dbReference>
<feature type="chain" id="PRO_5047450202" evidence="2">
    <location>
        <begin position="20"/>
        <end position="54"/>
    </location>
</feature>
<evidence type="ECO:0000313" key="3">
    <source>
        <dbReference type="EMBL" id="MCL1046811.1"/>
    </source>
</evidence>
<keyword evidence="2" id="KW-0732">Signal</keyword>
<proteinExistence type="predicted"/>
<organism evidence="3 4">
    <name type="scientific">Shewanella electrodiphila</name>
    <dbReference type="NCBI Taxonomy" id="934143"/>
    <lineage>
        <taxon>Bacteria</taxon>
        <taxon>Pseudomonadati</taxon>
        <taxon>Pseudomonadota</taxon>
        <taxon>Gammaproteobacteria</taxon>
        <taxon>Alteromonadales</taxon>
        <taxon>Shewanellaceae</taxon>
        <taxon>Shewanella</taxon>
    </lineage>
</organism>
<accession>A0ABT0KTC9</accession>
<evidence type="ECO:0000256" key="2">
    <source>
        <dbReference type="SAM" id="SignalP"/>
    </source>
</evidence>
<feature type="signal peptide" evidence="2">
    <location>
        <begin position="1"/>
        <end position="19"/>
    </location>
</feature>
<feature type="transmembrane region" description="Helical" evidence="1">
    <location>
        <begin position="29"/>
        <end position="50"/>
    </location>
</feature>
<name>A0ABT0KTC9_9GAMM</name>
<keyword evidence="1" id="KW-1133">Transmembrane helix</keyword>
<protein>
    <submittedName>
        <fullName evidence="3">Uncharacterized protein</fullName>
    </submittedName>
</protein>
<evidence type="ECO:0000313" key="4">
    <source>
        <dbReference type="Proteomes" id="UP001202134"/>
    </source>
</evidence>
<comment type="caution">
    <text evidence="3">The sequence shown here is derived from an EMBL/GenBank/DDBJ whole genome shotgun (WGS) entry which is preliminary data.</text>
</comment>